<keyword evidence="5" id="KW-1003">Cell membrane</keyword>
<dbReference type="GO" id="GO:0071281">
    <property type="term" value="P:cellular response to iron ion"/>
    <property type="evidence" value="ECO:0007669"/>
    <property type="project" value="TreeGrafter"/>
</dbReference>
<keyword evidence="4" id="KW-0813">Transport</keyword>
<dbReference type="PROSITE" id="PS51257">
    <property type="entry name" value="PROKAR_LIPOPROTEIN"/>
    <property type="match status" value="1"/>
</dbReference>
<comment type="caution">
    <text evidence="17">The sequence shown here is derived from an EMBL/GenBank/DDBJ whole genome shotgun (WGS) entry which is preliminary data.</text>
</comment>
<keyword evidence="8 15" id="KW-0732">Signal</keyword>
<feature type="signal peptide" evidence="15">
    <location>
        <begin position="1"/>
        <end position="21"/>
    </location>
</feature>
<feature type="domain" description="Fe/B12 periplasmic-binding" evidence="16">
    <location>
        <begin position="64"/>
        <end position="318"/>
    </location>
</feature>
<dbReference type="PANTHER" id="PTHR30535:SF36">
    <property type="entry name" value="HIGH-AFFINITY HEME UPTAKE SYSTEM PROTEIN ISDE"/>
    <property type="match status" value="1"/>
</dbReference>
<keyword evidence="12" id="KW-0449">Lipoprotein</keyword>
<evidence type="ECO:0000256" key="2">
    <source>
        <dbReference type="ARBA" id="ARBA00008814"/>
    </source>
</evidence>
<evidence type="ECO:0000256" key="14">
    <source>
        <dbReference type="ARBA" id="ARBA00031463"/>
    </source>
</evidence>
<dbReference type="eggNOG" id="COG0614">
    <property type="taxonomic scope" value="Bacteria"/>
</dbReference>
<dbReference type="RefSeq" id="WP_021753713.1">
    <property type="nucleotide sequence ID" value="NZ_KI271876.1"/>
</dbReference>
<evidence type="ECO:0000256" key="9">
    <source>
        <dbReference type="ARBA" id="ARBA00023004"/>
    </source>
</evidence>
<evidence type="ECO:0000313" key="17">
    <source>
        <dbReference type="EMBL" id="ERK57608.1"/>
    </source>
</evidence>
<evidence type="ECO:0000256" key="15">
    <source>
        <dbReference type="SAM" id="SignalP"/>
    </source>
</evidence>
<evidence type="ECO:0000259" key="16">
    <source>
        <dbReference type="PROSITE" id="PS50983"/>
    </source>
</evidence>
<organism evidence="17 18">
    <name type="scientific">Gemella bergeri ATCC 700627</name>
    <dbReference type="NCBI Taxonomy" id="1321820"/>
    <lineage>
        <taxon>Bacteria</taxon>
        <taxon>Bacillati</taxon>
        <taxon>Bacillota</taxon>
        <taxon>Bacilli</taxon>
        <taxon>Bacillales</taxon>
        <taxon>Gemellaceae</taxon>
        <taxon>Gemella</taxon>
    </lineage>
</organism>
<evidence type="ECO:0000256" key="3">
    <source>
        <dbReference type="ARBA" id="ARBA00015862"/>
    </source>
</evidence>
<dbReference type="Gene3D" id="3.40.50.1980">
    <property type="entry name" value="Nitrogenase molybdenum iron protein domain"/>
    <property type="match status" value="2"/>
</dbReference>
<keyword evidence="11" id="KW-0564">Palmitate</keyword>
<sequence length="318" mass="35755">MKKKLSLLLTILLSFSLILTACSSNKNGNTTGDDPNIADKAFNETIDLTGVNKDKKSEEENGKRVVMDSVALCQVADVLDIKLAGIPTTRLGHMPKRYENTVQIGLPMNPNMEVIKSINPSIVYSPDSLQDWIKEGFEKNNIPYKFVDIRSVSGLYSVTEDLAKEFGKTEKFNQLKKEHDTFFAEFNKKIADKKKPKVLVLMGLPGSYMAATEKSYVGNLVKLAGGENIIKGSEEFTQLNLETALNEKPDYILRTAHAMPETVMEMFKKEFETNKSWSHFDAVKNNKVIDLDNSIFGMTATYDYQKGLNNLYQVFYGN</sequence>
<dbReference type="PANTHER" id="PTHR30535">
    <property type="entry name" value="VITAMIN B12-BINDING PROTEIN"/>
    <property type="match status" value="1"/>
</dbReference>
<comment type="cofactor">
    <cofactor evidence="1">
        <name>heme b</name>
        <dbReference type="ChEBI" id="CHEBI:60344"/>
    </cofactor>
</comment>
<keyword evidence="10" id="KW-0472">Membrane</keyword>
<dbReference type="HOGENOM" id="CLU_038034_2_3_9"/>
<dbReference type="NCBIfam" id="TIGR03659">
    <property type="entry name" value="IsdE"/>
    <property type="match status" value="1"/>
</dbReference>
<proteinExistence type="inferred from homology"/>
<dbReference type="SUPFAM" id="SSF53807">
    <property type="entry name" value="Helical backbone' metal receptor"/>
    <property type="match status" value="1"/>
</dbReference>
<comment type="similarity">
    <text evidence="2">Belongs to the bacterial solute-binding protein 8 family.</text>
</comment>
<keyword evidence="18" id="KW-1185">Reference proteome</keyword>
<protein>
    <recommendedName>
        <fullName evidence="3">High-affinity heme uptake system protein IsdE</fullName>
    </recommendedName>
    <alternativeName>
        <fullName evidence="14">Iron-regulated surface determinant protein E</fullName>
    </alternativeName>
    <alternativeName>
        <fullName evidence="13">Staphylococcal iron-regulated protein F</fullName>
    </alternativeName>
</protein>
<evidence type="ECO:0000313" key="18">
    <source>
        <dbReference type="Proteomes" id="UP000016637"/>
    </source>
</evidence>
<dbReference type="GO" id="GO:0016020">
    <property type="term" value="C:membrane"/>
    <property type="evidence" value="ECO:0007669"/>
    <property type="project" value="InterPro"/>
</dbReference>
<dbReference type="GO" id="GO:0020037">
    <property type="term" value="F:heme binding"/>
    <property type="evidence" value="ECO:0007669"/>
    <property type="project" value="InterPro"/>
</dbReference>
<gene>
    <name evidence="17" type="ORF">HMPREF1983_01057</name>
</gene>
<dbReference type="PROSITE" id="PS50983">
    <property type="entry name" value="FE_B12_PBP"/>
    <property type="match status" value="1"/>
</dbReference>
<dbReference type="AlphaFoldDB" id="U2RVL4"/>
<evidence type="ECO:0000256" key="7">
    <source>
        <dbReference type="ARBA" id="ARBA00022723"/>
    </source>
</evidence>
<dbReference type="EMBL" id="AWVP01000063">
    <property type="protein sequence ID" value="ERK57608.1"/>
    <property type="molecule type" value="Genomic_DNA"/>
</dbReference>
<evidence type="ECO:0000256" key="12">
    <source>
        <dbReference type="ARBA" id="ARBA00023288"/>
    </source>
</evidence>
<keyword evidence="6" id="KW-0349">Heme</keyword>
<evidence type="ECO:0000256" key="6">
    <source>
        <dbReference type="ARBA" id="ARBA00022617"/>
    </source>
</evidence>
<evidence type="ECO:0000256" key="5">
    <source>
        <dbReference type="ARBA" id="ARBA00022475"/>
    </source>
</evidence>
<name>U2RVL4_9BACL</name>
<dbReference type="InterPro" id="IPR002491">
    <property type="entry name" value="ABC_transptr_periplasmic_BD"/>
</dbReference>
<evidence type="ECO:0000256" key="8">
    <source>
        <dbReference type="ARBA" id="ARBA00022729"/>
    </source>
</evidence>
<dbReference type="GO" id="GO:0046872">
    <property type="term" value="F:metal ion binding"/>
    <property type="evidence" value="ECO:0007669"/>
    <property type="project" value="UniProtKB-KW"/>
</dbReference>
<dbReference type="GO" id="GO:0015886">
    <property type="term" value="P:heme transport"/>
    <property type="evidence" value="ECO:0007669"/>
    <property type="project" value="InterPro"/>
</dbReference>
<evidence type="ECO:0000256" key="10">
    <source>
        <dbReference type="ARBA" id="ARBA00023136"/>
    </source>
</evidence>
<feature type="chain" id="PRO_5039703526" description="High-affinity heme uptake system protein IsdE" evidence="15">
    <location>
        <begin position="22"/>
        <end position="318"/>
    </location>
</feature>
<dbReference type="Proteomes" id="UP000016637">
    <property type="component" value="Unassembled WGS sequence"/>
</dbReference>
<accession>U2RVL4</accession>
<evidence type="ECO:0000256" key="11">
    <source>
        <dbReference type="ARBA" id="ARBA00023139"/>
    </source>
</evidence>
<keyword evidence="9" id="KW-0408">Iron</keyword>
<dbReference type="Pfam" id="PF01497">
    <property type="entry name" value="Peripla_BP_2"/>
    <property type="match status" value="1"/>
</dbReference>
<dbReference type="InterPro" id="IPR050902">
    <property type="entry name" value="ABC_Transporter_SBP"/>
</dbReference>
<reference evidence="17 18" key="1">
    <citation type="submission" date="2013-08" db="EMBL/GenBank/DDBJ databases">
        <authorList>
            <person name="Weinstock G."/>
            <person name="Sodergren E."/>
            <person name="Wylie T."/>
            <person name="Fulton L."/>
            <person name="Fulton R."/>
            <person name="Fronick C."/>
            <person name="O'Laughlin M."/>
            <person name="Godfrey J."/>
            <person name="Miner T."/>
            <person name="Herter B."/>
            <person name="Appelbaum E."/>
            <person name="Cordes M."/>
            <person name="Lek S."/>
            <person name="Wollam A."/>
            <person name="Pepin K.H."/>
            <person name="Palsikar V.B."/>
            <person name="Mitreva M."/>
            <person name="Wilson R.K."/>
        </authorList>
    </citation>
    <scope>NUCLEOTIDE SEQUENCE [LARGE SCALE GENOMIC DNA]</scope>
    <source>
        <strain evidence="17 18">ATCC 700627</strain>
    </source>
</reference>
<evidence type="ECO:0000256" key="4">
    <source>
        <dbReference type="ARBA" id="ARBA00022448"/>
    </source>
</evidence>
<evidence type="ECO:0000256" key="13">
    <source>
        <dbReference type="ARBA" id="ARBA00031148"/>
    </source>
</evidence>
<dbReference type="PATRIC" id="fig|1321820.3.peg.1028"/>
<keyword evidence="7" id="KW-0479">Metal-binding</keyword>
<evidence type="ECO:0000256" key="1">
    <source>
        <dbReference type="ARBA" id="ARBA00001970"/>
    </source>
</evidence>
<dbReference type="InterPro" id="IPR019957">
    <property type="entry name" value="ABC_transptr_haem-bd_IsdE"/>
</dbReference>